<name>F4R4Y6_MELLP</name>
<dbReference type="GO" id="GO:0004650">
    <property type="term" value="F:polygalacturonase activity"/>
    <property type="evidence" value="ECO:0007669"/>
    <property type="project" value="InterPro"/>
</dbReference>
<dbReference type="RefSeq" id="XP_007403822.1">
    <property type="nucleotide sequence ID" value="XM_007403760.1"/>
</dbReference>
<evidence type="ECO:0000256" key="7">
    <source>
        <dbReference type="ARBA" id="ARBA00023180"/>
    </source>
</evidence>
<keyword evidence="9" id="KW-0961">Cell wall biogenesis/degradation</keyword>
<comment type="similarity">
    <text evidence="2 10">Belongs to the glycosyl hydrolase 28 family.</text>
</comment>
<evidence type="ECO:0000256" key="5">
    <source>
        <dbReference type="ARBA" id="ARBA00022801"/>
    </source>
</evidence>
<dbReference type="Pfam" id="PF00295">
    <property type="entry name" value="Glyco_hydro_28"/>
    <property type="match status" value="1"/>
</dbReference>
<evidence type="ECO:0000256" key="9">
    <source>
        <dbReference type="ARBA" id="ARBA00023316"/>
    </source>
</evidence>
<keyword evidence="5 10" id="KW-0378">Hydrolase</keyword>
<dbReference type="Gene3D" id="2.160.20.10">
    <property type="entry name" value="Single-stranded right-handed beta-helix, Pectin lyase-like"/>
    <property type="match status" value="2"/>
</dbReference>
<evidence type="ECO:0000256" key="2">
    <source>
        <dbReference type="ARBA" id="ARBA00008834"/>
    </source>
</evidence>
<evidence type="ECO:0000256" key="1">
    <source>
        <dbReference type="ARBA" id="ARBA00004613"/>
    </source>
</evidence>
<evidence type="ECO:0000256" key="3">
    <source>
        <dbReference type="ARBA" id="ARBA00022525"/>
    </source>
</evidence>
<dbReference type="InterPro" id="IPR011050">
    <property type="entry name" value="Pectin_lyase_fold/virulence"/>
</dbReference>
<dbReference type="PANTHER" id="PTHR31736">
    <property type="match status" value="1"/>
</dbReference>
<keyword evidence="3" id="KW-0964">Secreted</keyword>
<dbReference type="InterPro" id="IPR012334">
    <property type="entry name" value="Pectin_lyas_fold"/>
</dbReference>
<organism evidence="12">
    <name type="scientific">Melampsora larici-populina (strain 98AG31 / pathotype 3-4-7)</name>
    <name type="common">Poplar leaf rust fungus</name>
    <dbReference type="NCBI Taxonomy" id="747676"/>
    <lineage>
        <taxon>Eukaryota</taxon>
        <taxon>Fungi</taxon>
        <taxon>Dikarya</taxon>
        <taxon>Basidiomycota</taxon>
        <taxon>Pucciniomycotina</taxon>
        <taxon>Pucciniomycetes</taxon>
        <taxon>Pucciniales</taxon>
        <taxon>Melampsoraceae</taxon>
        <taxon>Melampsora</taxon>
    </lineage>
</organism>
<keyword evidence="7" id="KW-0325">Glycoprotein</keyword>
<evidence type="ECO:0000256" key="10">
    <source>
        <dbReference type="RuleBase" id="RU361169"/>
    </source>
</evidence>
<reference evidence="12" key="1">
    <citation type="journal article" date="2011" name="Proc. Natl. Acad. Sci. U.S.A.">
        <title>Obligate biotrophy features unraveled by the genomic analysis of rust fungi.</title>
        <authorList>
            <person name="Duplessis S."/>
            <person name="Cuomo C.A."/>
            <person name="Lin Y.-C."/>
            <person name="Aerts A."/>
            <person name="Tisserant E."/>
            <person name="Veneault-Fourrey C."/>
            <person name="Joly D.L."/>
            <person name="Hacquard S."/>
            <person name="Amselem J."/>
            <person name="Cantarel B.L."/>
            <person name="Chiu R."/>
            <person name="Coutinho P.M."/>
            <person name="Feau N."/>
            <person name="Field M."/>
            <person name="Frey P."/>
            <person name="Gelhaye E."/>
            <person name="Goldberg J."/>
            <person name="Grabherr M.G."/>
            <person name="Kodira C.D."/>
            <person name="Kohler A."/>
            <person name="Kuees U."/>
            <person name="Lindquist E.A."/>
            <person name="Lucas S.M."/>
            <person name="Mago R."/>
            <person name="Mauceli E."/>
            <person name="Morin E."/>
            <person name="Murat C."/>
            <person name="Pangilinan J.L."/>
            <person name="Park R."/>
            <person name="Pearson M."/>
            <person name="Quesneville H."/>
            <person name="Rouhier N."/>
            <person name="Sakthikumar S."/>
            <person name="Salamov A.A."/>
            <person name="Schmutz J."/>
            <person name="Selles B."/>
            <person name="Shapiro H."/>
            <person name="Tanguay P."/>
            <person name="Tuskan G.A."/>
            <person name="Henrissat B."/>
            <person name="Van de Peer Y."/>
            <person name="Rouze P."/>
            <person name="Ellis J.G."/>
            <person name="Dodds P.N."/>
            <person name="Schein J.E."/>
            <person name="Zhong S."/>
            <person name="Hamelin R.C."/>
            <person name="Grigoriev I.V."/>
            <person name="Szabo L.J."/>
            <person name="Martin F."/>
        </authorList>
    </citation>
    <scope>NUCLEOTIDE SEQUENCE [LARGE SCALE GENOMIC DNA]</scope>
    <source>
        <strain evidence="12">98AG31 / pathotype 3-4-7</strain>
    </source>
</reference>
<evidence type="ECO:0000313" key="12">
    <source>
        <dbReference type="Proteomes" id="UP000001072"/>
    </source>
</evidence>
<dbReference type="Proteomes" id="UP000001072">
    <property type="component" value="Unassembled WGS sequence"/>
</dbReference>
<keyword evidence="4" id="KW-0732">Signal</keyword>
<dbReference type="EMBL" id="GL883090">
    <property type="protein sequence ID" value="EGG12884.1"/>
    <property type="molecule type" value="Genomic_DNA"/>
</dbReference>
<dbReference type="VEuPathDB" id="FungiDB:MELLADRAFT_101499"/>
<dbReference type="InterPro" id="IPR000743">
    <property type="entry name" value="Glyco_hydro_28"/>
</dbReference>
<dbReference type="STRING" id="747676.F4R4Y6"/>
<dbReference type="InParanoid" id="F4R4Y6"/>
<dbReference type="GO" id="GO:0046576">
    <property type="term" value="F:rhamnogalacturonan alpha-L-rhamnopyranosyl-(1-&gt;4)-alpha-D-galactopyranosyluronide lyase activity"/>
    <property type="evidence" value="ECO:0007669"/>
    <property type="project" value="UniProtKB-ARBA"/>
</dbReference>
<dbReference type="SUPFAM" id="SSF51126">
    <property type="entry name" value="Pectin lyase-like"/>
    <property type="match status" value="1"/>
</dbReference>
<keyword evidence="6" id="KW-1015">Disulfide bond</keyword>
<protein>
    <submittedName>
        <fullName evidence="11">Family 28 glycoside hydrolase</fullName>
    </submittedName>
</protein>
<proteinExistence type="inferred from homology"/>
<dbReference type="GeneID" id="18921380"/>
<dbReference type="HOGENOM" id="CLU_016031_7_1_1"/>
<dbReference type="GO" id="GO:0005975">
    <property type="term" value="P:carbohydrate metabolic process"/>
    <property type="evidence" value="ECO:0007669"/>
    <property type="project" value="InterPro"/>
</dbReference>
<evidence type="ECO:0000256" key="4">
    <source>
        <dbReference type="ARBA" id="ARBA00022729"/>
    </source>
</evidence>
<dbReference type="GO" id="GO:0005576">
    <property type="term" value="C:extracellular region"/>
    <property type="evidence" value="ECO:0007669"/>
    <property type="project" value="UniProtKB-SubCell"/>
</dbReference>
<accession>F4R4Y6</accession>
<dbReference type="OrthoDB" id="2268901at2759"/>
<keyword evidence="8 10" id="KW-0326">Glycosidase</keyword>
<dbReference type="KEGG" id="mlr:MELLADRAFT_101499"/>
<dbReference type="GO" id="GO:0071555">
    <property type="term" value="P:cell wall organization"/>
    <property type="evidence" value="ECO:0007669"/>
    <property type="project" value="UniProtKB-KW"/>
</dbReference>
<evidence type="ECO:0000256" key="6">
    <source>
        <dbReference type="ARBA" id="ARBA00023157"/>
    </source>
</evidence>
<keyword evidence="12" id="KW-1185">Reference proteome</keyword>
<gene>
    <name evidence="11" type="ORF">MELLADRAFT_101499</name>
</gene>
<dbReference type="eggNOG" id="ENOG502T7TR">
    <property type="taxonomic scope" value="Eukaryota"/>
</dbReference>
<comment type="subcellular location">
    <subcellularLocation>
        <location evidence="1">Secreted</location>
    </subcellularLocation>
</comment>
<evidence type="ECO:0000313" key="11">
    <source>
        <dbReference type="EMBL" id="EGG12884.1"/>
    </source>
</evidence>
<sequence length="355" mass="38480">MDFGAVADNQTDIGPALMKAFGCAQKAITTRASDTVILVPAGNYKLASKVVFDKSKFITVTVLGHLYMPYDPKCYSVNSCKTTWYCSRIAATSFSPISYVAKPLIFEHCDFASTAQFVRRPALPIRIHDFEIHSANIGATDGIDVAGSDITPPYSNLGKLNCRMSSIDHFVRYVHDVLVENGDECVTAKSPIVGLKVENLQCIGGTGCGIGSMGASAKNYQVENLNYRNVTVNNAANGVNIFVNFSTSSEVITDVAYPIKLDYTWGATLKPQFTRRNKRSEEIQSWSDITFNNFVGTGSKYRAPVTLNCPTHSPCSGLKFNNVQITGSTKASIITNACGTVDAISRKTIPNLTAC</sequence>
<dbReference type="AlphaFoldDB" id="F4R4Y6"/>
<evidence type="ECO:0000256" key="8">
    <source>
        <dbReference type="ARBA" id="ARBA00023295"/>
    </source>
</evidence>
<dbReference type="PANTHER" id="PTHR31736:SF19">
    <property type="entry name" value="PECTIN LYASE SUPERFAMILY PROTEIN-RELATED"/>
    <property type="match status" value="1"/>
</dbReference>